<feature type="transmembrane region" description="Helical" evidence="1">
    <location>
        <begin position="39"/>
        <end position="58"/>
    </location>
</feature>
<reference evidence="3 4" key="1">
    <citation type="submission" date="2018-04" db="EMBL/GenBank/DDBJ databases">
        <title>Pelagivirga bohaiensis gen. nov., sp. nov., a bacterium isolated from the Bohai Sea.</title>
        <authorList>
            <person name="Ji X."/>
        </authorList>
    </citation>
    <scope>NUCLEOTIDE SEQUENCE [LARGE SCALE GENOMIC DNA]</scope>
    <source>
        <strain evidence="3 4">BH-SD16</strain>
    </source>
</reference>
<evidence type="ECO:0000313" key="4">
    <source>
        <dbReference type="Proteomes" id="UP000244817"/>
    </source>
</evidence>
<organism evidence="3 4">
    <name type="scientific">Thalassorhabdomicrobium marinisediminis</name>
    <dbReference type="NCBI Taxonomy" id="2170577"/>
    <lineage>
        <taxon>Bacteria</taxon>
        <taxon>Pseudomonadati</taxon>
        <taxon>Pseudomonadota</taxon>
        <taxon>Alphaproteobacteria</taxon>
        <taxon>Rhodobacterales</taxon>
        <taxon>Paracoccaceae</taxon>
        <taxon>Thalassorhabdomicrobium</taxon>
    </lineage>
</organism>
<dbReference type="EMBL" id="QCYG01000002">
    <property type="protein sequence ID" value="PVA07519.1"/>
    <property type="molecule type" value="Genomic_DNA"/>
</dbReference>
<feature type="domain" description="DUF1468" evidence="2">
    <location>
        <begin position="18"/>
        <end position="145"/>
    </location>
</feature>
<sequence length="153" mass="16862">MGNKGWSSRLWFEIGFAVSIIAGSLALLGNAISLPTMSALLPVTMLVCLIILAATLIATQYLRRESLPEDLEIGQPWRVLGAFAALMLYVLAVQYIGFYTSTIMMIPIVAWSFGYRSLRGLALATAIFIGGIYLIFSIFMGQRFPEELLMSWG</sequence>
<dbReference type="AlphaFoldDB" id="A0A2T7FZD1"/>
<evidence type="ECO:0000256" key="1">
    <source>
        <dbReference type="SAM" id="Phobius"/>
    </source>
</evidence>
<dbReference type="Proteomes" id="UP000244817">
    <property type="component" value="Unassembled WGS sequence"/>
</dbReference>
<keyword evidence="4" id="KW-1185">Reference proteome</keyword>
<feature type="transmembrane region" description="Helical" evidence="1">
    <location>
        <begin position="118"/>
        <end position="140"/>
    </location>
</feature>
<dbReference type="InterPro" id="IPR009936">
    <property type="entry name" value="DUF1468"/>
</dbReference>
<dbReference type="RefSeq" id="WP_108639561.1">
    <property type="nucleotide sequence ID" value="NZ_QCYG01000002.1"/>
</dbReference>
<gene>
    <name evidence="3" type="ORF">DC363_02480</name>
</gene>
<protein>
    <recommendedName>
        <fullName evidence="2">DUF1468 domain-containing protein</fullName>
    </recommendedName>
</protein>
<dbReference type="OrthoDB" id="6165342at2"/>
<keyword evidence="1" id="KW-1133">Transmembrane helix</keyword>
<name>A0A2T7FZD1_9RHOB</name>
<evidence type="ECO:0000259" key="2">
    <source>
        <dbReference type="Pfam" id="PF07331"/>
    </source>
</evidence>
<keyword evidence="1" id="KW-0812">Transmembrane</keyword>
<comment type="caution">
    <text evidence="3">The sequence shown here is derived from an EMBL/GenBank/DDBJ whole genome shotgun (WGS) entry which is preliminary data.</text>
</comment>
<keyword evidence="1" id="KW-0472">Membrane</keyword>
<proteinExistence type="predicted"/>
<feature type="transmembrane region" description="Helical" evidence="1">
    <location>
        <begin position="79"/>
        <end position="98"/>
    </location>
</feature>
<dbReference type="Pfam" id="PF07331">
    <property type="entry name" value="TctB"/>
    <property type="match status" value="1"/>
</dbReference>
<evidence type="ECO:0000313" key="3">
    <source>
        <dbReference type="EMBL" id="PVA07519.1"/>
    </source>
</evidence>
<accession>A0A2T7FZD1</accession>
<feature type="transmembrane region" description="Helical" evidence="1">
    <location>
        <begin position="12"/>
        <end position="33"/>
    </location>
</feature>